<name>A0A8J3LK29_9ACTN</name>
<evidence type="ECO:0000256" key="4">
    <source>
        <dbReference type="ARBA" id="ARBA00022989"/>
    </source>
</evidence>
<feature type="transmembrane region" description="Helical" evidence="6">
    <location>
        <begin position="172"/>
        <end position="194"/>
    </location>
</feature>
<keyword evidence="3 6" id="KW-0812">Transmembrane</keyword>
<feature type="transmembrane region" description="Helical" evidence="6">
    <location>
        <begin position="363"/>
        <end position="382"/>
    </location>
</feature>
<dbReference type="InterPro" id="IPR002293">
    <property type="entry name" value="AA/rel_permease1"/>
</dbReference>
<dbReference type="RefSeq" id="WP_168075791.1">
    <property type="nucleotide sequence ID" value="NZ_BAAAQJ010000019.1"/>
</dbReference>
<feature type="transmembrane region" description="Helical" evidence="6">
    <location>
        <begin position="422"/>
        <end position="445"/>
    </location>
</feature>
<gene>
    <name evidence="7" type="ORF">Pfl04_12130</name>
</gene>
<keyword evidence="5 6" id="KW-0472">Membrane</keyword>
<sequence>MSTSAPPATPTPSPANKGLKLGALGLLSTVVIGVASAAPGYSLAATMGYIADSVGTKGPIIMLLAFVPMLFISYAYKALNSVDPDCGTSFTWVARVFSRRLGWMAGWMIVAADVIVMANLAQIAGQYTYDLFGLKGLAGNTWAVTLLGCVWILGMTWIAWRGVELSARTQFVLLGLELLALAVFAVVALVKVYAGSAGNLAIKPSLDWFNPFTGGITFGALSAGILLAVFIYWGWDTAVAVNEETENSTVTPGRAAVLATVVLLVSYVVITVAAQAYAGVGKEGIGMTNPDTIDDPLSGIGEAVLGGWGAKFLFLAVLSSAAASTQTTILPTARTTLAMGAYKALPKAFSVVHPRYQTPTVSTWAMGIVSVAFYAGLTWLSPASLTDLIAAIGLLIAFYYGLTGFASAWHFRKEPGRTAKDLWLKVILPFLGGVILVAAFFKSAYDYAQPNAGETTLFGIGGVFVLGIGSILLGIVLMIVWNAVSRAYFQGATMRAGVSIGEHGELITTAE</sequence>
<reference evidence="7" key="1">
    <citation type="submission" date="2021-01" db="EMBL/GenBank/DDBJ databases">
        <title>Whole genome shotgun sequence of Planosporangium flavigriseum NBRC 105377.</title>
        <authorList>
            <person name="Komaki H."/>
            <person name="Tamura T."/>
        </authorList>
    </citation>
    <scope>NUCLEOTIDE SEQUENCE</scope>
    <source>
        <strain evidence="7">NBRC 105377</strain>
    </source>
</reference>
<dbReference type="PANTHER" id="PTHR42770:SF16">
    <property type="entry name" value="AMINO ACID PERMEASE"/>
    <property type="match status" value="1"/>
</dbReference>
<proteinExistence type="predicted"/>
<feature type="transmembrane region" description="Helical" evidence="6">
    <location>
        <begin position="388"/>
        <end position="410"/>
    </location>
</feature>
<accession>A0A8J3LK29</accession>
<evidence type="ECO:0000256" key="6">
    <source>
        <dbReference type="SAM" id="Phobius"/>
    </source>
</evidence>
<protein>
    <submittedName>
        <fullName evidence="7">Putative amino acid permease</fullName>
    </submittedName>
</protein>
<feature type="transmembrane region" description="Helical" evidence="6">
    <location>
        <begin position="214"/>
        <end position="235"/>
    </location>
</feature>
<feature type="transmembrane region" description="Helical" evidence="6">
    <location>
        <begin position="297"/>
        <end position="318"/>
    </location>
</feature>
<evidence type="ECO:0000313" key="8">
    <source>
        <dbReference type="Proteomes" id="UP000653674"/>
    </source>
</evidence>
<evidence type="ECO:0000256" key="2">
    <source>
        <dbReference type="ARBA" id="ARBA00022475"/>
    </source>
</evidence>
<feature type="transmembrane region" description="Helical" evidence="6">
    <location>
        <begin position="256"/>
        <end position="277"/>
    </location>
</feature>
<dbReference type="PIRSF" id="PIRSF006060">
    <property type="entry name" value="AA_transporter"/>
    <property type="match status" value="1"/>
</dbReference>
<keyword evidence="8" id="KW-1185">Reference proteome</keyword>
<evidence type="ECO:0000256" key="1">
    <source>
        <dbReference type="ARBA" id="ARBA00004651"/>
    </source>
</evidence>
<comment type="caution">
    <text evidence="7">The sequence shown here is derived from an EMBL/GenBank/DDBJ whole genome shotgun (WGS) entry which is preliminary data.</text>
</comment>
<dbReference type="AlphaFoldDB" id="A0A8J3LK29"/>
<dbReference type="GO" id="GO:0005886">
    <property type="term" value="C:plasma membrane"/>
    <property type="evidence" value="ECO:0007669"/>
    <property type="project" value="UniProtKB-SubCell"/>
</dbReference>
<dbReference type="Proteomes" id="UP000653674">
    <property type="component" value="Unassembled WGS sequence"/>
</dbReference>
<dbReference type="Pfam" id="PF13520">
    <property type="entry name" value="AA_permease_2"/>
    <property type="match status" value="1"/>
</dbReference>
<feature type="transmembrane region" description="Helical" evidence="6">
    <location>
        <begin position="100"/>
        <end position="121"/>
    </location>
</feature>
<dbReference type="PANTHER" id="PTHR42770">
    <property type="entry name" value="AMINO ACID TRANSPORTER-RELATED"/>
    <property type="match status" value="1"/>
</dbReference>
<dbReference type="EMBL" id="BONU01000005">
    <property type="protein sequence ID" value="GIG72809.1"/>
    <property type="molecule type" value="Genomic_DNA"/>
</dbReference>
<evidence type="ECO:0000256" key="5">
    <source>
        <dbReference type="ARBA" id="ARBA00023136"/>
    </source>
</evidence>
<feature type="transmembrane region" description="Helical" evidence="6">
    <location>
        <begin position="457"/>
        <end position="484"/>
    </location>
</feature>
<keyword evidence="2" id="KW-1003">Cell membrane</keyword>
<feature type="transmembrane region" description="Helical" evidence="6">
    <location>
        <begin position="141"/>
        <end position="160"/>
    </location>
</feature>
<dbReference type="GO" id="GO:0022857">
    <property type="term" value="F:transmembrane transporter activity"/>
    <property type="evidence" value="ECO:0007669"/>
    <property type="project" value="InterPro"/>
</dbReference>
<dbReference type="InterPro" id="IPR050367">
    <property type="entry name" value="APC_superfamily"/>
</dbReference>
<dbReference type="Gene3D" id="1.20.1740.10">
    <property type="entry name" value="Amino acid/polyamine transporter I"/>
    <property type="match status" value="1"/>
</dbReference>
<organism evidence="7 8">
    <name type="scientific">Planosporangium flavigriseum</name>
    <dbReference type="NCBI Taxonomy" id="373681"/>
    <lineage>
        <taxon>Bacteria</taxon>
        <taxon>Bacillati</taxon>
        <taxon>Actinomycetota</taxon>
        <taxon>Actinomycetes</taxon>
        <taxon>Micromonosporales</taxon>
        <taxon>Micromonosporaceae</taxon>
        <taxon>Planosporangium</taxon>
    </lineage>
</organism>
<feature type="transmembrane region" description="Helical" evidence="6">
    <location>
        <begin position="60"/>
        <end position="79"/>
    </location>
</feature>
<evidence type="ECO:0000313" key="7">
    <source>
        <dbReference type="EMBL" id="GIG72809.1"/>
    </source>
</evidence>
<evidence type="ECO:0000256" key="3">
    <source>
        <dbReference type="ARBA" id="ARBA00022692"/>
    </source>
</evidence>
<comment type="subcellular location">
    <subcellularLocation>
        <location evidence="1">Cell membrane</location>
        <topology evidence="1">Multi-pass membrane protein</topology>
    </subcellularLocation>
</comment>
<keyword evidence="4 6" id="KW-1133">Transmembrane helix</keyword>